<keyword evidence="2" id="KW-1185">Reference proteome</keyword>
<comment type="caution">
    <text evidence="1">The sequence shown here is derived from an EMBL/GenBank/DDBJ whole genome shotgun (WGS) entry which is preliminary data.</text>
</comment>
<name>A0ABR2L040_9EUKA</name>
<dbReference type="EMBL" id="JAPFFF010000002">
    <property type="protein sequence ID" value="KAK8896406.1"/>
    <property type="molecule type" value="Genomic_DNA"/>
</dbReference>
<evidence type="ECO:0000313" key="1">
    <source>
        <dbReference type="EMBL" id="KAK8896406.1"/>
    </source>
</evidence>
<proteinExistence type="predicted"/>
<evidence type="ECO:0000313" key="2">
    <source>
        <dbReference type="Proteomes" id="UP001470230"/>
    </source>
</evidence>
<organism evidence="1 2">
    <name type="scientific">Tritrichomonas musculus</name>
    <dbReference type="NCBI Taxonomy" id="1915356"/>
    <lineage>
        <taxon>Eukaryota</taxon>
        <taxon>Metamonada</taxon>
        <taxon>Parabasalia</taxon>
        <taxon>Tritrichomonadida</taxon>
        <taxon>Tritrichomonadidae</taxon>
        <taxon>Tritrichomonas</taxon>
    </lineage>
</organism>
<accession>A0ABR2L040</accession>
<protein>
    <submittedName>
        <fullName evidence="1">Uncharacterized protein</fullName>
    </submittedName>
</protein>
<feature type="non-terminal residue" evidence="1">
    <location>
        <position position="67"/>
    </location>
</feature>
<sequence length="67" mass="8058">MHNKGTQINKLIINKKAKELYCSEEVLAERATYNHFVHSSLEIYYENTDEYTFRFLHYCEKIKKVLA</sequence>
<reference evidence="1 2" key="1">
    <citation type="submission" date="2024-04" db="EMBL/GenBank/DDBJ databases">
        <title>Tritrichomonas musculus Genome.</title>
        <authorList>
            <person name="Alves-Ferreira E."/>
            <person name="Grigg M."/>
            <person name="Lorenzi H."/>
            <person name="Galac M."/>
        </authorList>
    </citation>
    <scope>NUCLEOTIDE SEQUENCE [LARGE SCALE GENOMIC DNA]</scope>
    <source>
        <strain evidence="1 2">EAF2021</strain>
    </source>
</reference>
<dbReference type="Proteomes" id="UP001470230">
    <property type="component" value="Unassembled WGS sequence"/>
</dbReference>
<gene>
    <name evidence="1" type="ORF">M9Y10_014304</name>
</gene>